<sequence length="464" mass="51542">MSSTTINNFASMGARKFGVDYSESKAFRCDRAKYTPAVSMSYINQVADSAAFASLQMAPGELQFTPADLNFTDPRSRLFFYPWALLSAGQAANTSVAAAKTNWLTQKPRDRRVVIIGDSGGFQIQEGTINFTPSTPGQMLNWLEANTDYSMVLDFPTGGIERGSVGPHLERLVADGHDVYGEADKYGFSPEYMACLIQTELNNQHFQANRTGQTKFLNVIQGRSERESAFWYSRVKHFPFEGWAFAGQHHTHLSMTLFRLIEMHQDGKLADCEWMHFLGISTLKAGMILSRLQKALRSFVAPKLSISFDSSSPFQSSIYATAIVGFERSADRWSFRPVRLGKELLSGGYRTISDYADAWASEDINRVKVSTSIGHGISLNRLFQPQSTKASMNGAQVALLMNHNIQAYIEGFRKAYQNLDDGAVLDRPLALFQIEAMIDEVCDRLATSPRAARTYLAAVKSGVA</sequence>
<accession>A0A1G8AT28</accession>
<dbReference type="AlphaFoldDB" id="A0A1G8AT28"/>
<dbReference type="EMBL" id="FNCS01000038">
    <property type="protein sequence ID" value="SDH23470.1"/>
    <property type="molecule type" value="Genomic_DNA"/>
</dbReference>
<dbReference type="GO" id="GO:0006400">
    <property type="term" value="P:tRNA modification"/>
    <property type="evidence" value="ECO:0007669"/>
    <property type="project" value="InterPro"/>
</dbReference>
<keyword evidence="2" id="KW-1185">Reference proteome</keyword>
<organism evidence="1 2">
    <name type="scientific">Pelagibacterium luteolum</name>
    <dbReference type="NCBI Taxonomy" id="440168"/>
    <lineage>
        <taxon>Bacteria</taxon>
        <taxon>Pseudomonadati</taxon>
        <taxon>Pseudomonadota</taxon>
        <taxon>Alphaproteobacteria</taxon>
        <taxon>Hyphomicrobiales</taxon>
        <taxon>Devosiaceae</taxon>
        <taxon>Pelagibacterium</taxon>
    </lineage>
</organism>
<gene>
    <name evidence="1" type="ORF">SAMN04487974_1382</name>
</gene>
<dbReference type="Proteomes" id="UP000199495">
    <property type="component" value="Unassembled WGS sequence"/>
</dbReference>
<proteinExistence type="predicted"/>
<dbReference type="RefSeq" id="WP_143009491.1">
    <property type="nucleotide sequence ID" value="NZ_FNCS01000038.1"/>
</dbReference>
<name>A0A1G8AT28_9HYPH</name>
<evidence type="ECO:0000313" key="1">
    <source>
        <dbReference type="EMBL" id="SDH23470.1"/>
    </source>
</evidence>
<evidence type="ECO:0000313" key="2">
    <source>
        <dbReference type="Proteomes" id="UP000199495"/>
    </source>
</evidence>
<dbReference type="Gene3D" id="3.20.20.105">
    <property type="entry name" value="Queuine tRNA-ribosyltransferase-like"/>
    <property type="match status" value="1"/>
</dbReference>
<reference evidence="1 2" key="1">
    <citation type="submission" date="2016-10" db="EMBL/GenBank/DDBJ databases">
        <authorList>
            <person name="de Groot N.N."/>
        </authorList>
    </citation>
    <scope>NUCLEOTIDE SEQUENCE [LARGE SCALE GENOMIC DNA]</scope>
    <source>
        <strain evidence="1 2">CGMCC 1.10267</strain>
    </source>
</reference>
<dbReference type="InterPro" id="IPR036511">
    <property type="entry name" value="TGT-like_sf"/>
</dbReference>
<dbReference type="OrthoDB" id="7790774at2"/>
<protein>
    <submittedName>
        <fullName evidence="1">Uncharacterized protein</fullName>
    </submittedName>
</protein>
<dbReference type="STRING" id="440168.SAMN04487974_1382"/>